<evidence type="ECO:0000313" key="1">
    <source>
        <dbReference type="EMBL" id="RKP23935.1"/>
    </source>
</evidence>
<keyword evidence="2" id="KW-1185">Reference proteome</keyword>
<accession>A0A4P9YVT3</accession>
<reference evidence="2" key="1">
    <citation type="journal article" date="2018" name="Nat. Microbiol.">
        <title>Leveraging single-cell genomics to expand the fungal tree of life.</title>
        <authorList>
            <person name="Ahrendt S.R."/>
            <person name="Quandt C.A."/>
            <person name="Ciobanu D."/>
            <person name="Clum A."/>
            <person name="Salamov A."/>
            <person name="Andreopoulos B."/>
            <person name="Cheng J.F."/>
            <person name="Woyke T."/>
            <person name="Pelin A."/>
            <person name="Henrissat B."/>
            <person name="Reynolds N.K."/>
            <person name="Benny G.L."/>
            <person name="Smith M.E."/>
            <person name="James T.Y."/>
            <person name="Grigoriev I.V."/>
        </authorList>
    </citation>
    <scope>NUCLEOTIDE SEQUENCE [LARGE SCALE GENOMIC DNA]</scope>
    <source>
        <strain evidence="2">Benny S71-1</strain>
    </source>
</reference>
<gene>
    <name evidence="1" type="ORF">SYNPS1DRAFT_30294</name>
</gene>
<dbReference type="Proteomes" id="UP000278143">
    <property type="component" value="Unassembled WGS sequence"/>
</dbReference>
<evidence type="ECO:0000313" key="2">
    <source>
        <dbReference type="Proteomes" id="UP000278143"/>
    </source>
</evidence>
<organism evidence="1 2">
    <name type="scientific">Syncephalis pseudoplumigaleata</name>
    <dbReference type="NCBI Taxonomy" id="1712513"/>
    <lineage>
        <taxon>Eukaryota</taxon>
        <taxon>Fungi</taxon>
        <taxon>Fungi incertae sedis</taxon>
        <taxon>Zoopagomycota</taxon>
        <taxon>Zoopagomycotina</taxon>
        <taxon>Zoopagomycetes</taxon>
        <taxon>Zoopagales</taxon>
        <taxon>Piptocephalidaceae</taxon>
        <taxon>Syncephalis</taxon>
    </lineage>
</organism>
<dbReference type="AlphaFoldDB" id="A0A4P9YVT3"/>
<dbReference type="EMBL" id="KZ990567">
    <property type="protein sequence ID" value="RKP23935.1"/>
    <property type="molecule type" value="Genomic_DNA"/>
</dbReference>
<sequence length="119" mass="13148">MKQRGYVHVWQQHSYARNKPRQVDADSIWIIARKLEGQLGALRQQMEEAVSKLEEQVSSGTAILNDSSNEALPLADSHASTCRQRDSAPATMATSRLLTRGVINRNITGLQHVAVGLRG</sequence>
<protein>
    <submittedName>
        <fullName evidence="1">Uncharacterized protein</fullName>
    </submittedName>
</protein>
<proteinExistence type="predicted"/>
<name>A0A4P9YVT3_9FUNG</name>